<evidence type="ECO:0000256" key="12">
    <source>
        <dbReference type="ARBA" id="ARBA00048947"/>
    </source>
</evidence>
<evidence type="ECO:0000256" key="13">
    <source>
        <dbReference type="SAM" id="Phobius"/>
    </source>
</evidence>
<dbReference type="InterPro" id="IPR052271">
    <property type="entry name" value="GDPD-Related"/>
</dbReference>
<keyword evidence="4" id="KW-0378">Hydrolase</keyword>
<keyword evidence="3 13" id="KW-0812">Transmembrane</keyword>
<dbReference type="PANTHER" id="PTHR42758:SF3">
    <property type="entry name" value="LYSOPHOSPHOLIPASE D GDPD3"/>
    <property type="match status" value="1"/>
</dbReference>
<dbReference type="GO" id="GO:0004622">
    <property type="term" value="F:phosphatidylcholine lysophospholipase activity"/>
    <property type="evidence" value="ECO:0007669"/>
    <property type="project" value="TreeGrafter"/>
</dbReference>
<evidence type="ECO:0000259" key="14">
    <source>
        <dbReference type="PROSITE" id="PS51704"/>
    </source>
</evidence>
<comment type="catalytic activity">
    <reaction evidence="9">
        <text>N-(5Z,8Z,11Z,14Z-eicosatetraenoyl)-1-(9Z-octadecenoyl)-sn-glycero-3-phosphoethanolamine + H2O = N-(5Z,8Z,11Z,14Z-eicosatetraenoyl)-ethanolamine + 1-(9Z-octadecenoyl)-sn-glycero-3-phosphate + H(+)</text>
        <dbReference type="Rhea" id="RHEA:45544"/>
        <dbReference type="ChEBI" id="CHEBI:2700"/>
        <dbReference type="ChEBI" id="CHEBI:15377"/>
        <dbReference type="ChEBI" id="CHEBI:15378"/>
        <dbReference type="ChEBI" id="CHEBI:74544"/>
        <dbReference type="ChEBI" id="CHEBI:85223"/>
    </reaction>
    <physiologicalReaction direction="left-to-right" evidence="9">
        <dbReference type="Rhea" id="RHEA:45545"/>
    </physiologicalReaction>
</comment>
<evidence type="ECO:0000256" key="4">
    <source>
        <dbReference type="ARBA" id="ARBA00022801"/>
    </source>
</evidence>
<keyword evidence="7 13" id="KW-0472">Membrane</keyword>
<dbReference type="AlphaFoldDB" id="A0A8B7U5B9"/>
<dbReference type="GO" id="GO:0008081">
    <property type="term" value="F:phosphoric diester hydrolase activity"/>
    <property type="evidence" value="ECO:0007669"/>
    <property type="project" value="InterPro"/>
</dbReference>
<feature type="transmembrane region" description="Helical" evidence="13">
    <location>
        <begin position="236"/>
        <end position="261"/>
    </location>
</feature>
<dbReference type="PANTHER" id="PTHR42758">
    <property type="entry name" value="PHOSPHATIDYLGLYCEROL PHOSPHOLIPASE C"/>
    <property type="match status" value="1"/>
</dbReference>
<sequence length="345" mass="38535">MSPLLFYTLPALGGYVMLSIFFLRRPRLLHTPLTPAFRARLAAHRGGSGELLENTMEAMENSMAQRADLLELDCQLTRDGVVVVSHDENLSRQSGLNRNIGSLNFEVGLATTLHSHPLIPRVLCLLVTPSLLFPGASPVQGGARDLLLTRPLCPWVRPAHGSPGGCIPEVPTDTYECGDQREERGTHSEASLVRRFDRNKITIWASEKSSIMRKCKAANPEMPVSFTIGRTVWMLLLYYLGLLPFISISEKFFLCFLPTIINRTYFPFSSPGMNKLAAVFSKWVIMRKSLIRHLEERGVQVVFWCLNEESDFEVALSLGATGVMTDYPTALRQYLDQHQPAALAS</sequence>
<reference evidence="15" key="1">
    <citation type="submission" date="2025-08" db="UniProtKB">
        <authorList>
            <consortium name="RefSeq"/>
        </authorList>
    </citation>
    <scope>IDENTIFICATION</scope>
    <source>
        <tissue evidence="15">Leukocyte</tissue>
    </source>
</reference>
<dbReference type="OrthoDB" id="1058301at2759"/>
<dbReference type="Gene3D" id="3.20.20.190">
    <property type="entry name" value="Phosphatidylinositol (PI) phosphodiesterase"/>
    <property type="match status" value="2"/>
</dbReference>
<accession>A0A8B7U5B9</accession>
<evidence type="ECO:0000256" key="11">
    <source>
        <dbReference type="ARBA" id="ARBA00048580"/>
    </source>
</evidence>
<dbReference type="InterPro" id="IPR017946">
    <property type="entry name" value="PLC-like_Pdiesterase_TIM-brl"/>
</dbReference>
<comment type="similarity">
    <text evidence="2">Belongs to the glycerophosphoryl diester phosphodiesterase family.</text>
</comment>
<comment type="subcellular location">
    <subcellularLocation>
        <location evidence="1">Membrane</location>
    </subcellularLocation>
</comment>
<evidence type="ECO:0000256" key="3">
    <source>
        <dbReference type="ARBA" id="ARBA00022692"/>
    </source>
</evidence>
<evidence type="ECO:0000256" key="6">
    <source>
        <dbReference type="ARBA" id="ARBA00023098"/>
    </source>
</evidence>
<dbReference type="RefSeq" id="XP_020014616.1">
    <property type="nucleotide sequence ID" value="XM_020159027.1"/>
</dbReference>
<dbReference type="Pfam" id="PF03009">
    <property type="entry name" value="GDPD"/>
    <property type="match status" value="2"/>
</dbReference>
<comment type="catalytic activity">
    <reaction evidence="12">
        <text>N,1-di-(9Z-octadecenoyl)-sn-glycero-3-phosphoethanolamine + H2O = N-(9Z-octadecenoyl) ethanolamine + 1-(9Z-octadecenoyl)-sn-glycero-3-phosphate + H(+)</text>
        <dbReference type="Rhea" id="RHEA:56460"/>
        <dbReference type="ChEBI" id="CHEBI:15377"/>
        <dbReference type="ChEBI" id="CHEBI:15378"/>
        <dbReference type="ChEBI" id="CHEBI:71466"/>
        <dbReference type="ChEBI" id="CHEBI:74544"/>
        <dbReference type="ChEBI" id="CHEBI:85222"/>
    </reaction>
    <physiologicalReaction direction="left-to-right" evidence="12">
        <dbReference type="Rhea" id="RHEA:56461"/>
    </physiologicalReaction>
</comment>
<dbReference type="InterPro" id="IPR030395">
    <property type="entry name" value="GP_PDE_dom"/>
</dbReference>
<feature type="domain" description="GP-PDE" evidence="14">
    <location>
        <begin position="39"/>
        <end position="335"/>
    </location>
</feature>
<keyword evidence="5 13" id="KW-1133">Transmembrane helix</keyword>
<comment type="catalytic activity">
    <reaction evidence="10">
        <text>N-hexadecanoyl-1-(9Z-octadecenoyl)-sn-glycero-3-phosphoethanolamine + H2O = N-hexadecanoylethanolamine + 1-(9Z-octadecenoyl)-sn-glycero-3-phosphate + H(+)</text>
        <dbReference type="Rhea" id="RHEA:53168"/>
        <dbReference type="ChEBI" id="CHEBI:15377"/>
        <dbReference type="ChEBI" id="CHEBI:15378"/>
        <dbReference type="ChEBI" id="CHEBI:71464"/>
        <dbReference type="ChEBI" id="CHEBI:74544"/>
        <dbReference type="ChEBI" id="CHEBI:85217"/>
    </reaction>
    <physiologicalReaction direction="left-to-right" evidence="10">
        <dbReference type="Rhea" id="RHEA:53169"/>
    </physiologicalReaction>
</comment>
<protein>
    <submittedName>
        <fullName evidence="15">Glycerophosphodiester phosphodiesterase domain-containing protein 3 isoform X2</fullName>
    </submittedName>
</protein>
<gene>
    <name evidence="15" type="primary">Gdpd3</name>
</gene>
<keyword evidence="6" id="KW-0443">Lipid metabolism</keyword>
<name>A0A8B7U5B9_CASCN</name>
<feature type="transmembrane region" description="Helical" evidence="13">
    <location>
        <begin position="6"/>
        <end position="23"/>
    </location>
</feature>
<evidence type="ECO:0000313" key="15">
    <source>
        <dbReference type="RefSeq" id="XP_020014616.1"/>
    </source>
</evidence>
<evidence type="ECO:0000256" key="8">
    <source>
        <dbReference type="ARBA" id="ARBA00036083"/>
    </source>
</evidence>
<evidence type="ECO:0000256" key="9">
    <source>
        <dbReference type="ARBA" id="ARBA00047392"/>
    </source>
</evidence>
<dbReference type="CTD" id="79153"/>
<evidence type="ECO:0000256" key="10">
    <source>
        <dbReference type="ARBA" id="ARBA00047538"/>
    </source>
</evidence>
<dbReference type="GO" id="GO:0046475">
    <property type="term" value="P:glycerophospholipid catabolic process"/>
    <property type="evidence" value="ECO:0007669"/>
    <property type="project" value="TreeGrafter"/>
</dbReference>
<evidence type="ECO:0000256" key="1">
    <source>
        <dbReference type="ARBA" id="ARBA00004370"/>
    </source>
</evidence>
<dbReference type="GO" id="GO:0005789">
    <property type="term" value="C:endoplasmic reticulum membrane"/>
    <property type="evidence" value="ECO:0007669"/>
    <property type="project" value="TreeGrafter"/>
</dbReference>
<comment type="catalytic activity">
    <reaction evidence="11">
        <text>1-O-(1Z-octadecenyl)-sn-glycero-3-phospho-N-hexadecanoyl-ethanolamine + H2O = 1-O-(1Z-octadecenyl)-sn-glycero-3-phosphate + N-hexadecanoylethanolamine + H(+)</text>
        <dbReference type="Rhea" id="RHEA:53184"/>
        <dbReference type="ChEBI" id="CHEBI:15377"/>
        <dbReference type="ChEBI" id="CHEBI:15378"/>
        <dbReference type="ChEBI" id="CHEBI:71464"/>
        <dbReference type="ChEBI" id="CHEBI:137009"/>
        <dbReference type="ChEBI" id="CHEBI:137017"/>
    </reaction>
    <physiologicalReaction direction="left-to-right" evidence="11">
        <dbReference type="Rhea" id="RHEA:53185"/>
    </physiologicalReaction>
</comment>
<comment type="catalytic activity">
    <reaction evidence="8">
        <text>1-O-hexadecyl-sn-glycero-3-phosphocholine + H2O = 1-O-hexadecyl-sn-glycero-3-phosphate + choline + H(+)</text>
        <dbReference type="Rhea" id="RHEA:41143"/>
        <dbReference type="ChEBI" id="CHEBI:15354"/>
        <dbReference type="ChEBI" id="CHEBI:15377"/>
        <dbReference type="ChEBI" id="CHEBI:15378"/>
        <dbReference type="ChEBI" id="CHEBI:64496"/>
        <dbReference type="ChEBI" id="CHEBI:77580"/>
    </reaction>
    <physiologicalReaction direction="left-to-right" evidence="8">
        <dbReference type="Rhea" id="RHEA:41144"/>
    </physiologicalReaction>
</comment>
<proteinExistence type="inferred from homology"/>
<organism evidence="15">
    <name type="scientific">Castor canadensis</name>
    <name type="common">American beaver</name>
    <dbReference type="NCBI Taxonomy" id="51338"/>
    <lineage>
        <taxon>Eukaryota</taxon>
        <taxon>Metazoa</taxon>
        <taxon>Chordata</taxon>
        <taxon>Craniata</taxon>
        <taxon>Vertebrata</taxon>
        <taxon>Euteleostomi</taxon>
        <taxon>Mammalia</taxon>
        <taxon>Eutheria</taxon>
        <taxon>Euarchontoglires</taxon>
        <taxon>Glires</taxon>
        <taxon>Rodentia</taxon>
        <taxon>Castorimorpha</taxon>
        <taxon>Castoridae</taxon>
        <taxon>Castor</taxon>
    </lineage>
</organism>
<evidence type="ECO:0000256" key="5">
    <source>
        <dbReference type="ARBA" id="ARBA00022989"/>
    </source>
</evidence>
<dbReference type="SUPFAM" id="SSF51695">
    <property type="entry name" value="PLC-like phosphodiesterases"/>
    <property type="match status" value="1"/>
</dbReference>
<evidence type="ECO:0000256" key="7">
    <source>
        <dbReference type="ARBA" id="ARBA00023136"/>
    </source>
</evidence>
<dbReference type="PROSITE" id="PS51704">
    <property type="entry name" value="GP_PDE"/>
    <property type="match status" value="1"/>
</dbReference>
<evidence type="ECO:0000256" key="2">
    <source>
        <dbReference type="ARBA" id="ARBA00007277"/>
    </source>
</evidence>